<evidence type="ECO:0000256" key="1">
    <source>
        <dbReference type="ARBA" id="ARBA00022729"/>
    </source>
</evidence>
<name>A0A7S1ZWF5_9STRA</name>
<protein>
    <recommendedName>
        <fullName evidence="4">CEMIP beta-helix domain-containing protein</fullName>
    </recommendedName>
</protein>
<dbReference type="InterPro" id="IPR008979">
    <property type="entry name" value="Galactose-bd-like_sf"/>
</dbReference>
<feature type="region of interest" description="Disordered" evidence="2">
    <location>
        <begin position="1061"/>
        <end position="1082"/>
    </location>
</feature>
<dbReference type="PANTHER" id="PTHR46769:SF2">
    <property type="entry name" value="FIBROCYSTIN-L ISOFORM 2 PRECURSOR-RELATED"/>
    <property type="match status" value="1"/>
</dbReference>
<proteinExistence type="predicted"/>
<reference evidence="5" key="1">
    <citation type="submission" date="2021-01" db="EMBL/GenBank/DDBJ databases">
        <authorList>
            <person name="Corre E."/>
            <person name="Pelletier E."/>
            <person name="Niang G."/>
            <person name="Scheremetjew M."/>
            <person name="Finn R."/>
            <person name="Kale V."/>
            <person name="Holt S."/>
            <person name="Cochrane G."/>
            <person name="Meng A."/>
            <person name="Brown T."/>
            <person name="Cohen L."/>
        </authorList>
    </citation>
    <scope>NUCLEOTIDE SEQUENCE</scope>
    <source>
        <strain evidence="5">Pop2</strain>
    </source>
</reference>
<feature type="signal peptide" evidence="3">
    <location>
        <begin position="1"/>
        <end position="23"/>
    </location>
</feature>
<evidence type="ECO:0000256" key="3">
    <source>
        <dbReference type="SAM" id="SignalP"/>
    </source>
</evidence>
<dbReference type="EMBL" id="HBGN01033719">
    <property type="protein sequence ID" value="CAD9351025.1"/>
    <property type="molecule type" value="Transcribed_RNA"/>
</dbReference>
<evidence type="ECO:0000259" key="4">
    <source>
        <dbReference type="Pfam" id="PF24606"/>
    </source>
</evidence>
<organism evidence="5">
    <name type="scientific">Ditylum brightwellii</name>
    <dbReference type="NCBI Taxonomy" id="49249"/>
    <lineage>
        <taxon>Eukaryota</taxon>
        <taxon>Sar</taxon>
        <taxon>Stramenopiles</taxon>
        <taxon>Ochrophyta</taxon>
        <taxon>Bacillariophyta</taxon>
        <taxon>Mediophyceae</taxon>
        <taxon>Lithodesmiophycidae</taxon>
        <taxon>Lithodesmiales</taxon>
        <taxon>Lithodesmiaceae</taxon>
        <taxon>Ditylum</taxon>
    </lineage>
</organism>
<feature type="compositionally biased region" description="Low complexity" evidence="2">
    <location>
        <begin position="1061"/>
        <end position="1071"/>
    </location>
</feature>
<evidence type="ECO:0000256" key="2">
    <source>
        <dbReference type="SAM" id="MobiDB-lite"/>
    </source>
</evidence>
<dbReference type="SUPFAM" id="SSF49785">
    <property type="entry name" value="Galactose-binding domain-like"/>
    <property type="match status" value="2"/>
</dbReference>
<feature type="domain" description="CEMIP beta-helix" evidence="4">
    <location>
        <begin position="669"/>
        <end position="823"/>
    </location>
</feature>
<dbReference type="InterPro" id="IPR052387">
    <property type="entry name" value="Fibrocystin"/>
</dbReference>
<feature type="chain" id="PRO_5030532439" description="CEMIP beta-helix domain-containing protein" evidence="3">
    <location>
        <begin position="24"/>
        <end position="1461"/>
    </location>
</feature>
<evidence type="ECO:0000313" key="5">
    <source>
        <dbReference type="EMBL" id="CAD9351025.1"/>
    </source>
</evidence>
<dbReference type="Pfam" id="PF24606">
    <property type="entry name" value="CEMIP_beta-hel"/>
    <property type="match status" value="1"/>
</dbReference>
<accession>A0A7S1ZWF5</accession>
<keyword evidence="1 3" id="KW-0732">Signal</keyword>
<dbReference type="Gene3D" id="2.60.120.260">
    <property type="entry name" value="Galactose-binding domain-like"/>
    <property type="match status" value="3"/>
</dbReference>
<sequence>MKLNGALAGALLSFLADAGRVDAVRVRGTKTSAMDISSVGNLEPMEPRQLQTGDFVPLACNAALADAVCTPLPADFAGVVPCGVCYSMSDFGSARAGETLTMASGLNVIGRLDFPDGSKVTIETPSVFVQGILSMSSTRAVTGEPDISIRMTGDTDIIFTPEGENAGACSGGACNVGPKAFVVAGGQLDINAMPDSCPTWSHILSVGHAAQPVPADFPSPPDPPTSSSGALCSASVVNEDFEGGLNQWYGNLGAYESIQEGSHDGSRYLSITERTANFQGPLFELSNEIKECILPDTAYFFNAKIRLSGSTPSLCETAGTDCPILKFGHMDSTNQVRWRELLVLKPGTAVTGGEWFEFKGVFNMHTYQLESSDVWSLLTIAGPEPGVDIAVDDISISLPGAGGYPDPNNICGNLIVNGDGSGSGGFVFPHQSLLPSNALDLKSDGTNDYFHLNTRNKFHDTMKTDLITGCVAAGNTYTFSGKFRVHTTSPVVVKPYIRTLQPAQDKFEFQPITICAPQTSADDFVTCGPVDFTFTDVHTTASSVSLVYIIDDATTDVDMDDLSFVFKSGAPSGYVLDSAVTPSCWGAGAEVVLPSENLHHYDAETTTIASVEAGGQIILTNPIQRTSQDVNPDYTPELALLSRNIVFETGTTNTNGPSLVVLNTKNVVQKIQGVSLVGFGKQGVLGRNPINFKDNGDLTGSSVKKNSITLSNNRCVNVHGTDGLYIGENVAYDTIGHCYALELGTEINNSFDKNIGILTKKATTQATGETDNTPATFLITHPGNSWTGNVAAGSEFFGFWMDLTIDNALATMNAFSDNTVHSTFHMGIKSWPVGWRPSEPQVLVNTKVYRNRVRGLFIQFSSNVTFDGGLVADTRHAVDIRLSDFITFKNFNILGNTDEYMDIVNTRSGQPSHCGVATTGVRPHVNTFTEGSDGTTLENVAFSGYARPECSSTAVAIDMDSHYWKNTFTAPTTFSNVAFDTTDSIDAFSLCNIASKGVKDIAILDVDGSFDPAGGTGPGTIVSDDASMTEGKSCVVMTGSCAQYCQGNSALTAGAVAVSAPAPAPDGTAPAPADPSPTPALTAGPMPVPTPTDTFTVATPTDGICIVNGDFEDSNYTDWSRQVTLATSNITSVPGFNDAGLALKVFDRTHLARGGAIQSFETSCLIENEWYEVRADVLAEYADTTDIFNCNPALYYIEDFDGGSCPAIAIFEPNQNIITQILGYTTSTYNSNGWNQIYGVFKATADIINKGTLDIVVARVPIMADLTIDNVVLSPAPSGAAGKTDCTASNLIFNSDAEIGDARSWFIRGHSPLSKIEMAYPGYTGDFCFKHSGQRNRPFMGMLQHLDTDCFTAGSSYMISAWFYYFVTDGEGNETPAMCQKENVFLSDACPTFEIAGQNGAPSLGRLANTAAAPIVGGWNKYEATFTATSDLIGTGKIWVTVHSVGPGANYFLDDVQIVPV</sequence>
<dbReference type="PANTHER" id="PTHR46769">
    <property type="entry name" value="POLYCYSTIC KIDNEY AND HEPATIC DISEASE 1 (AUTOSOMAL RECESSIVE)-LIKE 1"/>
    <property type="match status" value="1"/>
</dbReference>
<gene>
    <name evidence="5" type="ORF">DBRI1063_LOCUS21743</name>
</gene>
<dbReference type="InterPro" id="IPR055401">
    <property type="entry name" value="CEMIP_beta-hel_dom"/>
</dbReference>